<keyword evidence="4" id="KW-1133">Transmembrane helix</keyword>
<evidence type="ECO:0000256" key="10">
    <source>
        <dbReference type="SAM" id="MobiDB-lite"/>
    </source>
</evidence>
<dbReference type="Proteomes" id="UP001583172">
    <property type="component" value="Unassembled WGS sequence"/>
</dbReference>
<evidence type="ECO:0000256" key="8">
    <source>
        <dbReference type="ARBA" id="ARBA00023180"/>
    </source>
</evidence>
<evidence type="ECO:0000256" key="4">
    <source>
        <dbReference type="ARBA" id="ARBA00022989"/>
    </source>
</evidence>
<sequence>MGLNNHGTDEEEQEFLPKPRSTHDANAETDMAATIAYLVAFKPFVVTRDRILRTPVPQFPRKVYTFKPDDRLVNKEMWFNQTLLYHTLHNWVELSSDSRGYVVIPDSDRYDLPTPYDVPIDRHTTGPGYMMSLFHEMHCLTYIVEHFQKGYAGEKLTDDVAYHASHCIEYLLNGIRCCGASTLEGENEFGPGMGQRECVDYEALLEWANAHSAMKWNTGLMPGETIL</sequence>
<proteinExistence type="inferred from homology"/>
<evidence type="ECO:0000256" key="3">
    <source>
        <dbReference type="ARBA" id="ARBA00022692"/>
    </source>
</evidence>
<feature type="region of interest" description="Disordered" evidence="10">
    <location>
        <begin position="1"/>
        <end position="24"/>
    </location>
</feature>
<dbReference type="InterPro" id="IPR021765">
    <property type="entry name" value="UstYa-like"/>
</dbReference>
<keyword evidence="6" id="KW-0843">Virulence</keyword>
<evidence type="ECO:0000256" key="7">
    <source>
        <dbReference type="ARBA" id="ARBA00023136"/>
    </source>
</evidence>
<name>A0ABR3VM57_HUMIN</name>
<accession>A0ABR3VM57</accession>
<evidence type="ECO:0000313" key="12">
    <source>
        <dbReference type="Proteomes" id="UP001583172"/>
    </source>
</evidence>
<feature type="compositionally biased region" description="Basic and acidic residues" evidence="10">
    <location>
        <begin position="15"/>
        <end position="24"/>
    </location>
</feature>
<dbReference type="PANTHER" id="PTHR33365">
    <property type="entry name" value="YALI0B05434P"/>
    <property type="match status" value="1"/>
</dbReference>
<evidence type="ECO:0000256" key="2">
    <source>
        <dbReference type="ARBA" id="ARBA00004685"/>
    </source>
</evidence>
<evidence type="ECO:0008006" key="13">
    <source>
        <dbReference type="Google" id="ProtNLM"/>
    </source>
</evidence>
<keyword evidence="3" id="KW-0812">Transmembrane</keyword>
<dbReference type="Pfam" id="PF11807">
    <property type="entry name" value="UstYa"/>
    <property type="match status" value="1"/>
</dbReference>
<dbReference type="PANTHER" id="PTHR33365:SF11">
    <property type="entry name" value="TAT PATHWAY SIGNAL SEQUENCE"/>
    <property type="match status" value="1"/>
</dbReference>
<reference evidence="11 12" key="1">
    <citation type="journal article" date="2024" name="Commun. Biol.">
        <title>Comparative genomic analysis of thermophilic fungi reveals convergent evolutionary adaptations and gene losses.</title>
        <authorList>
            <person name="Steindorff A.S."/>
            <person name="Aguilar-Pontes M.V."/>
            <person name="Robinson A.J."/>
            <person name="Andreopoulos B."/>
            <person name="LaButti K."/>
            <person name="Kuo A."/>
            <person name="Mondo S."/>
            <person name="Riley R."/>
            <person name="Otillar R."/>
            <person name="Haridas S."/>
            <person name="Lipzen A."/>
            <person name="Grimwood J."/>
            <person name="Schmutz J."/>
            <person name="Clum A."/>
            <person name="Reid I.D."/>
            <person name="Moisan M.C."/>
            <person name="Butler G."/>
            <person name="Nguyen T.T.M."/>
            <person name="Dewar K."/>
            <person name="Conant G."/>
            <person name="Drula E."/>
            <person name="Henrissat B."/>
            <person name="Hansel C."/>
            <person name="Singer S."/>
            <person name="Hutchinson M.I."/>
            <person name="de Vries R.P."/>
            <person name="Natvig D.O."/>
            <person name="Powell A.J."/>
            <person name="Tsang A."/>
            <person name="Grigoriev I.V."/>
        </authorList>
    </citation>
    <scope>NUCLEOTIDE SEQUENCE [LARGE SCALE GENOMIC DNA]</scope>
    <source>
        <strain evidence="11 12">CBS 620.91</strain>
    </source>
</reference>
<keyword evidence="12" id="KW-1185">Reference proteome</keyword>
<evidence type="ECO:0000313" key="11">
    <source>
        <dbReference type="EMBL" id="KAL1842970.1"/>
    </source>
</evidence>
<dbReference type="EMBL" id="JAZGSY010000028">
    <property type="protein sequence ID" value="KAL1842970.1"/>
    <property type="molecule type" value="Genomic_DNA"/>
</dbReference>
<keyword evidence="5" id="KW-0560">Oxidoreductase</keyword>
<gene>
    <name evidence="11" type="ORF">VTJ49DRAFT_3611</name>
</gene>
<evidence type="ECO:0000256" key="5">
    <source>
        <dbReference type="ARBA" id="ARBA00023002"/>
    </source>
</evidence>
<keyword evidence="8" id="KW-0325">Glycoprotein</keyword>
<evidence type="ECO:0000256" key="6">
    <source>
        <dbReference type="ARBA" id="ARBA00023026"/>
    </source>
</evidence>
<protein>
    <recommendedName>
        <fullName evidence="13">Oxidase ustYa</fullName>
    </recommendedName>
</protein>
<organism evidence="11 12">
    <name type="scientific">Humicola insolens</name>
    <name type="common">Soft-rot fungus</name>
    <dbReference type="NCBI Taxonomy" id="85995"/>
    <lineage>
        <taxon>Eukaryota</taxon>
        <taxon>Fungi</taxon>
        <taxon>Dikarya</taxon>
        <taxon>Ascomycota</taxon>
        <taxon>Pezizomycotina</taxon>
        <taxon>Sordariomycetes</taxon>
        <taxon>Sordariomycetidae</taxon>
        <taxon>Sordariales</taxon>
        <taxon>Chaetomiaceae</taxon>
        <taxon>Mycothermus</taxon>
    </lineage>
</organism>
<evidence type="ECO:0000256" key="1">
    <source>
        <dbReference type="ARBA" id="ARBA00004167"/>
    </source>
</evidence>
<comment type="subcellular location">
    <subcellularLocation>
        <location evidence="1">Membrane</location>
        <topology evidence="1">Single-pass membrane protein</topology>
    </subcellularLocation>
</comment>
<keyword evidence="7" id="KW-0472">Membrane</keyword>
<comment type="caution">
    <text evidence="11">The sequence shown here is derived from an EMBL/GenBank/DDBJ whole genome shotgun (WGS) entry which is preliminary data.</text>
</comment>
<comment type="similarity">
    <text evidence="9">Belongs to the ustYa family.</text>
</comment>
<evidence type="ECO:0000256" key="9">
    <source>
        <dbReference type="ARBA" id="ARBA00035112"/>
    </source>
</evidence>
<comment type="pathway">
    <text evidence="2">Mycotoxin biosynthesis.</text>
</comment>